<evidence type="ECO:0000313" key="2">
    <source>
        <dbReference type="EMBL" id="PLK30791.1"/>
    </source>
</evidence>
<organism evidence="2 3">
    <name type="scientific">Faecalibacterium prausnitzii</name>
    <dbReference type="NCBI Taxonomy" id="853"/>
    <lineage>
        <taxon>Bacteria</taxon>
        <taxon>Bacillati</taxon>
        <taxon>Bacillota</taxon>
        <taxon>Clostridia</taxon>
        <taxon>Eubacteriales</taxon>
        <taxon>Oscillospiraceae</taxon>
        <taxon>Faecalibacterium</taxon>
    </lineage>
</organism>
<evidence type="ECO:0000313" key="1">
    <source>
        <dbReference type="EMBL" id="MSC81891.1"/>
    </source>
</evidence>
<sequence length="332" mass="36831">MITPRQAFLTLEYDGKDISSDIRKDVENFTYTDSGSDSSDSLSIKVNAMDHKWIDSWMPDKEAVLHPTLCTTNWIVQGDRTVLDCGTLVVDDLSFSACPDVLTIGAVARPNGTSFHEKNREQVWKNTSIKRIAETIAGRYGLECKMDAEDVSVALKEQDDNDSSFLQKICSTYGLILKTYRNKIWIFDREKYKKKDSVATVKPIDIVPGSLSWNTTLAGTYTGGEFTYSNQKKKVNIKVTIGTADRMLKLNQYASSEADAKRQLQAAIDNKNHSATTISFTTMGNLTYCATQCIDVEGYGKIDGKYYMDSVGHTMNKSGGFVTKVSASRVGG</sequence>
<name>A0A2J4JSF5_9FIRM</name>
<dbReference type="AlphaFoldDB" id="A0A2J4JSF5"/>
<dbReference type="EMBL" id="NMTS02000001">
    <property type="protein sequence ID" value="PLK30791.1"/>
    <property type="molecule type" value="Genomic_DNA"/>
</dbReference>
<dbReference type="SUPFAM" id="SSF69279">
    <property type="entry name" value="Phage tail proteins"/>
    <property type="match status" value="1"/>
</dbReference>
<accession>A0A2J4JSF5</accession>
<reference evidence="2" key="2">
    <citation type="submission" date="2017-07" db="EMBL/GenBank/DDBJ databases">
        <authorList>
            <person name="Sun Z.S."/>
            <person name="Albrecht U."/>
            <person name="Echele G."/>
            <person name="Lee C.C."/>
        </authorList>
    </citation>
    <scope>NUCLEOTIDE SEQUENCE</scope>
    <source>
        <strain evidence="2">CNCM I 4542</strain>
    </source>
</reference>
<dbReference type="Proteomes" id="UP000221015">
    <property type="component" value="Unassembled WGS sequence"/>
</dbReference>
<proteinExistence type="predicted"/>
<evidence type="ECO:0000313" key="4">
    <source>
        <dbReference type="Proteomes" id="UP000477010"/>
    </source>
</evidence>
<gene>
    <name evidence="2" type="ORF">CGS50_004055</name>
    <name evidence="1" type="ORF">GKD85_13980</name>
</gene>
<comment type="caution">
    <text evidence="2">The sequence shown here is derived from an EMBL/GenBank/DDBJ whole genome shotgun (WGS) entry which is preliminary data.</text>
</comment>
<reference evidence="2 3" key="1">
    <citation type="journal article" date="2017" name="Front. Microbiol.">
        <title>New Insights into the Diversity of the Genus Faecalibacterium.</title>
        <authorList>
            <person name="Benevides L."/>
            <person name="Burman S."/>
            <person name="Martin R."/>
            <person name="Robert V."/>
            <person name="Thomas M."/>
            <person name="Miquel S."/>
            <person name="Chain F."/>
            <person name="Sokol H."/>
            <person name="Bermudez-Humaran L.G."/>
            <person name="Morrison M."/>
            <person name="Langella P."/>
            <person name="Azevedo V.A."/>
            <person name="Chatel J.M."/>
            <person name="Soares S."/>
        </authorList>
    </citation>
    <scope>NUCLEOTIDE SEQUENCE [LARGE SCALE GENOMIC DNA]</scope>
    <source>
        <strain evidence="2 3">CNCM I 4542</strain>
    </source>
</reference>
<dbReference type="EMBL" id="WKQE01000027">
    <property type="protein sequence ID" value="MSC81891.1"/>
    <property type="molecule type" value="Genomic_DNA"/>
</dbReference>
<reference evidence="1 4" key="3">
    <citation type="journal article" date="2019" name="Nat. Med.">
        <title>A library of human gut bacterial isolates paired with longitudinal multiomics data enables mechanistic microbiome research.</title>
        <authorList>
            <person name="Poyet M."/>
            <person name="Groussin M."/>
            <person name="Gibbons S.M."/>
            <person name="Avila-Pacheco J."/>
            <person name="Jiang X."/>
            <person name="Kearney S.M."/>
            <person name="Perrotta A.R."/>
            <person name="Berdy B."/>
            <person name="Zhao S."/>
            <person name="Lieberman T.D."/>
            <person name="Swanson P.K."/>
            <person name="Smith M."/>
            <person name="Roesemann S."/>
            <person name="Alexander J.E."/>
            <person name="Rich S.A."/>
            <person name="Livny J."/>
            <person name="Vlamakis H."/>
            <person name="Clish C."/>
            <person name="Bullock K."/>
            <person name="Deik A."/>
            <person name="Scott J."/>
            <person name="Pierce K.A."/>
            <person name="Xavier R.J."/>
            <person name="Alm E.J."/>
        </authorList>
    </citation>
    <scope>NUCLEOTIDE SEQUENCE [LARGE SCALE GENOMIC DNA]</scope>
    <source>
        <strain evidence="1 4">BIOML-B9</strain>
    </source>
</reference>
<evidence type="ECO:0000313" key="3">
    <source>
        <dbReference type="Proteomes" id="UP000221015"/>
    </source>
</evidence>
<dbReference type="Proteomes" id="UP000477010">
    <property type="component" value="Unassembled WGS sequence"/>
</dbReference>
<protein>
    <submittedName>
        <fullName evidence="2">Preprotein translocase subunit TatB</fullName>
    </submittedName>
</protein>
<dbReference type="RefSeq" id="WP_015564787.1">
    <property type="nucleotide sequence ID" value="NZ_JAEKBW010000001.1"/>
</dbReference>